<dbReference type="SUPFAM" id="SSF144091">
    <property type="entry name" value="Rhomboid-like"/>
    <property type="match status" value="1"/>
</dbReference>
<dbReference type="PANTHER" id="PTHR43731">
    <property type="entry name" value="RHOMBOID PROTEASE"/>
    <property type="match status" value="1"/>
</dbReference>
<protein>
    <submittedName>
        <fullName evidence="11">Rhomboid family intramembrane serine protease</fullName>
        <ecNumber evidence="11">3.4.21.105</ecNumber>
    </submittedName>
</protein>
<comment type="similarity">
    <text evidence="2">Belongs to the peptidase S54 family.</text>
</comment>
<feature type="transmembrane region" description="Helical" evidence="8">
    <location>
        <begin position="288"/>
        <end position="309"/>
    </location>
</feature>
<evidence type="ECO:0000259" key="10">
    <source>
        <dbReference type="Pfam" id="PF07715"/>
    </source>
</evidence>
<evidence type="ECO:0000256" key="3">
    <source>
        <dbReference type="ARBA" id="ARBA00022692"/>
    </source>
</evidence>
<comment type="subcellular location">
    <subcellularLocation>
        <location evidence="7">Cell outer membrane</location>
        <topology evidence="7">Multi-pass membrane protein</topology>
    </subcellularLocation>
    <subcellularLocation>
        <location evidence="1">Membrane</location>
        <topology evidence="1">Multi-pass membrane protein</topology>
    </subcellularLocation>
</comment>
<dbReference type="Pfam" id="PF01694">
    <property type="entry name" value="Rhomboid"/>
    <property type="match status" value="1"/>
</dbReference>
<keyword evidence="3 7" id="KW-0812">Transmembrane</keyword>
<feature type="transmembrane region" description="Helical" evidence="8">
    <location>
        <begin position="235"/>
        <end position="252"/>
    </location>
</feature>
<feature type="domain" description="Peptidase S54 rhomboid" evidence="9">
    <location>
        <begin position="136"/>
        <end position="275"/>
    </location>
</feature>
<keyword evidence="4 11" id="KW-0378">Hydrolase</keyword>
<dbReference type="InterPro" id="IPR022764">
    <property type="entry name" value="Peptidase_S54_rhomboid_dom"/>
</dbReference>
<dbReference type="GO" id="GO:0006508">
    <property type="term" value="P:proteolysis"/>
    <property type="evidence" value="ECO:0007669"/>
    <property type="project" value="UniProtKB-KW"/>
</dbReference>
<keyword evidence="6 7" id="KW-0472">Membrane</keyword>
<dbReference type="InterPro" id="IPR039426">
    <property type="entry name" value="TonB-dep_rcpt-like"/>
</dbReference>
<keyword evidence="11" id="KW-0645">Protease</keyword>
<keyword evidence="5 8" id="KW-1133">Transmembrane helix</keyword>
<keyword evidence="7" id="KW-0813">Transport</keyword>
<keyword evidence="12" id="KW-1185">Reference proteome</keyword>
<evidence type="ECO:0000313" key="12">
    <source>
        <dbReference type="Proteomes" id="UP001597544"/>
    </source>
</evidence>
<dbReference type="InterPro" id="IPR012910">
    <property type="entry name" value="Plug_dom"/>
</dbReference>
<feature type="transmembrane region" description="Helical" evidence="8">
    <location>
        <begin position="258"/>
        <end position="276"/>
    </location>
</feature>
<dbReference type="PROSITE" id="PS52016">
    <property type="entry name" value="TONB_DEPENDENT_REC_3"/>
    <property type="match status" value="1"/>
</dbReference>
<dbReference type="InterPro" id="IPR037066">
    <property type="entry name" value="Plug_dom_sf"/>
</dbReference>
<dbReference type="Gene3D" id="2.170.130.10">
    <property type="entry name" value="TonB-dependent receptor, plug domain"/>
    <property type="match status" value="1"/>
</dbReference>
<dbReference type="Pfam" id="PF07715">
    <property type="entry name" value="Plug"/>
    <property type="match status" value="1"/>
</dbReference>
<gene>
    <name evidence="11" type="ORF">ACFSRY_08845</name>
</gene>
<dbReference type="SUPFAM" id="SSF56935">
    <property type="entry name" value="Porins"/>
    <property type="match status" value="1"/>
</dbReference>
<evidence type="ECO:0000256" key="7">
    <source>
        <dbReference type="PROSITE-ProRule" id="PRU01360"/>
    </source>
</evidence>
<evidence type="ECO:0000256" key="8">
    <source>
        <dbReference type="SAM" id="Phobius"/>
    </source>
</evidence>
<comment type="similarity">
    <text evidence="7">Belongs to the TonB-dependent receptor family.</text>
</comment>
<feature type="domain" description="TonB-dependent receptor plug" evidence="10">
    <location>
        <begin position="470"/>
        <end position="524"/>
    </location>
</feature>
<dbReference type="InterPro" id="IPR035952">
    <property type="entry name" value="Rhomboid-like_sf"/>
</dbReference>
<evidence type="ECO:0000256" key="2">
    <source>
        <dbReference type="ARBA" id="ARBA00009045"/>
    </source>
</evidence>
<dbReference type="RefSeq" id="WP_377505585.1">
    <property type="nucleotide sequence ID" value="NZ_JBHULU010000012.1"/>
</dbReference>
<name>A0ABW5ILX1_9BACT</name>
<evidence type="ECO:0000256" key="6">
    <source>
        <dbReference type="ARBA" id="ARBA00023136"/>
    </source>
</evidence>
<dbReference type="EMBL" id="JBHULU010000012">
    <property type="protein sequence ID" value="MFD2513970.1"/>
    <property type="molecule type" value="Genomic_DNA"/>
</dbReference>
<evidence type="ECO:0000313" key="11">
    <source>
        <dbReference type="EMBL" id="MFD2513970.1"/>
    </source>
</evidence>
<feature type="transmembrane region" description="Helical" evidence="8">
    <location>
        <begin position="145"/>
        <end position="166"/>
    </location>
</feature>
<organism evidence="11 12">
    <name type="scientific">Pontibacter locisalis</name>
    <dbReference type="NCBI Taxonomy" id="1719035"/>
    <lineage>
        <taxon>Bacteria</taxon>
        <taxon>Pseudomonadati</taxon>
        <taxon>Bacteroidota</taxon>
        <taxon>Cytophagia</taxon>
        <taxon>Cytophagales</taxon>
        <taxon>Hymenobacteraceae</taxon>
        <taxon>Pontibacter</taxon>
    </lineage>
</organism>
<dbReference type="PANTHER" id="PTHR43731:SF14">
    <property type="entry name" value="PRESENILIN-ASSOCIATED RHOMBOID-LIKE PROTEIN, MITOCHONDRIAL"/>
    <property type="match status" value="1"/>
</dbReference>
<dbReference type="EC" id="3.4.21.105" evidence="11"/>
<reference evidence="12" key="1">
    <citation type="journal article" date="2019" name="Int. J. Syst. Evol. Microbiol.">
        <title>The Global Catalogue of Microorganisms (GCM) 10K type strain sequencing project: providing services to taxonomists for standard genome sequencing and annotation.</title>
        <authorList>
            <consortium name="The Broad Institute Genomics Platform"/>
            <consortium name="The Broad Institute Genome Sequencing Center for Infectious Disease"/>
            <person name="Wu L."/>
            <person name="Ma J."/>
        </authorList>
    </citation>
    <scope>NUCLEOTIDE SEQUENCE [LARGE SCALE GENOMIC DNA]</scope>
    <source>
        <strain evidence="12">KCTC 42498</strain>
    </source>
</reference>
<feature type="transmembrane region" description="Helical" evidence="8">
    <location>
        <begin position="202"/>
        <end position="223"/>
    </location>
</feature>
<sequence>MDNNYTVQAQELSTEELQAVLQEHWEYETEAVLAAMEELQKRGVVVPEQEQEQLLQQLQQEEQVMQVPEKETPAQKAKNFFMLFVPQPHYTVTPVLLNLNLLVFIIGALLGLDIVNPDAGRLVDMGANFGPYTLTGEWWRLLTSMFLHGGIMHLLFNMMALVQIGVQLEALVGRVQFALAYVLCGLAGSVTSLWWTSPDISVSVGASGAIFGMFGMLLMVLMLEREMDWKSKRAMLTNMAVVIGINLAYGMRGGIDNAAHIGGLVAGIVLGAILLLRSGRYITQSYTTMGTAITTAVGGILLLGFFYTIPFTGKVRYAYAMEEIGKKEEMAMQALYALDKAGDKPDPATILPMVATGIQLWEESEVLLEDIDDAPESEQRRMSALLDYVRLRKLSYQMLQEDLKAGRPLLHQKQQQMLYAINSYAVQLQKGDFPDEAIQSSAQNGQVSMEELVTNSDGAPLDSADVAAVGDPLYVLDGIEVGVASKSELLPEIQQLTPERIKNITVLKGPEAVAIYGNKAVGGAVIITTNK</sequence>
<evidence type="ECO:0000256" key="1">
    <source>
        <dbReference type="ARBA" id="ARBA00004141"/>
    </source>
</evidence>
<dbReference type="Proteomes" id="UP001597544">
    <property type="component" value="Unassembled WGS sequence"/>
</dbReference>
<proteinExistence type="inferred from homology"/>
<feature type="transmembrane region" description="Helical" evidence="8">
    <location>
        <begin position="178"/>
        <end position="196"/>
    </location>
</feature>
<evidence type="ECO:0000259" key="9">
    <source>
        <dbReference type="Pfam" id="PF01694"/>
    </source>
</evidence>
<keyword evidence="7" id="KW-0998">Cell outer membrane</keyword>
<dbReference type="Gene3D" id="1.20.1540.10">
    <property type="entry name" value="Rhomboid-like"/>
    <property type="match status" value="1"/>
</dbReference>
<feature type="transmembrane region" description="Helical" evidence="8">
    <location>
        <begin position="95"/>
        <end position="115"/>
    </location>
</feature>
<evidence type="ECO:0000256" key="5">
    <source>
        <dbReference type="ARBA" id="ARBA00022989"/>
    </source>
</evidence>
<dbReference type="InterPro" id="IPR050925">
    <property type="entry name" value="Rhomboid_protease_S54"/>
</dbReference>
<accession>A0ABW5ILX1</accession>
<dbReference type="GO" id="GO:0008233">
    <property type="term" value="F:peptidase activity"/>
    <property type="evidence" value="ECO:0007669"/>
    <property type="project" value="UniProtKB-KW"/>
</dbReference>
<comment type="caution">
    <text evidence="11">The sequence shown here is derived from an EMBL/GenBank/DDBJ whole genome shotgun (WGS) entry which is preliminary data.</text>
</comment>
<keyword evidence="7" id="KW-1134">Transmembrane beta strand</keyword>
<evidence type="ECO:0000256" key="4">
    <source>
        <dbReference type="ARBA" id="ARBA00022801"/>
    </source>
</evidence>